<gene>
    <name evidence="2" type="ORF">DWZ34_06940</name>
</gene>
<name>A0A415T8N9_9BACT</name>
<evidence type="ECO:0000313" key="3">
    <source>
        <dbReference type="Proteomes" id="UP000285109"/>
    </source>
</evidence>
<organism evidence="2 3">
    <name type="scientific">Phocaeicola plebeius</name>
    <dbReference type="NCBI Taxonomy" id="310297"/>
    <lineage>
        <taxon>Bacteria</taxon>
        <taxon>Pseudomonadati</taxon>
        <taxon>Bacteroidota</taxon>
        <taxon>Bacteroidia</taxon>
        <taxon>Bacteroidales</taxon>
        <taxon>Bacteroidaceae</taxon>
        <taxon>Phocaeicola</taxon>
    </lineage>
</organism>
<evidence type="ECO:0000313" key="2">
    <source>
        <dbReference type="EMBL" id="RHM97608.1"/>
    </source>
</evidence>
<dbReference type="Proteomes" id="UP000285109">
    <property type="component" value="Unassembled WGS sequence"/>
</dbReference>
<feature type="transmembrane region" description="Helical" evidence="1">
    <location>
        <begin position="48"/>
        <end position="68"/>
    </location>
</feature>
<evidence type="ECO:0000256" key="1">
    <source>
        <dbReference type="SAM" id="Phobius"/>
    </source>
</evidence>
<keyword evidence="1" id="KW-0472">Membrane</keyword>
<proteinExistence type="predicted"/>
<keyword evidence="1" id="KW-1133">Transmembrane helix</keyword>
<protein>
    <submittedName>
        <fullName evidence="2">Uncharacterized protein</fullName>
    </submittedName>
</protein>
<reference evidence="2 3" key="1">
    <citation type="submission" date="2018-08" db="EMBL/GenBank/DDBJ databases">
        <title>A genome reference for cultivated species of the human gut microbiota.</title>
        <authorList>
            <person name="Zou Y."/>
            <person name="Xue W."/>
            <person name="Luo G."/>
        </authorList>
    </citation>
    <scope>NUCLEOTIDE SEQUENCE [LARGE SCALE GENOMIC DNA]</scope>
    <source>
        <strain evidence="2 3">AF31-28B-AC</strain>
    </source>
</reference>
<feature type="transmembrane region" description="Helical" evidence="1">
    <location>
        <begin position="7"/>
        <end position="28"/>
    </location>
</feature>
<feature type="transmembrane region" description="Helical" evidence="1">
    <location>
        <begin position="80"/>
        <end position="98"/>
    </location>
</feature>
<keyword evidence="1" id="KW-0812">Transmembrane</keyword>
<accession>A0A415T8N9</accession>
<dbReference type="EMBL" id="QRQK01000011">
    <property type="protein sequence ID" value="RHM97608.1"/>
    <property type="molecule type" value="Genomic_DNA"/>
</dbReference>
<comment type="caution">
    <text evidence="2">The sequence shown here is derived from an EMBL/GenBank/DDBJ whole genome shotgun (WGS) entry which is preliminary data.</text>
</comment>
<sequence>MRFLEDIKIPVCLSMGICAVRAFIHSLITEEERYSRLYNSIYKERLEYINTIENWLLIVSISILIPSLVYNIKKKRVKNYCLLLMLIALVIPWISYVYCFK</sequence>
<dbReference type="AlphaFoldDB" id="A0A415T8N9"/>